<dbReference type="GO" id="GO:0016491">
    <property type="term" value="F:oxidoreductase activity"/>
    <property type="evidence" value="ECO:0007669"/>
    <property type="project" value="UniProtKB-KW"/>
</dbReference>
<comment type="caution">
    <text evidence="2">The sequence shown here is derived from an EMBL/GenBank/DDBJ whole genome shotgun (WGS) entry which is preliminary data.</text>
</comment>
<gene>
    <name evidence="2" type="ORF">CPLU01_15311</name>
</gene>
<keyword evidence="1" id="KW-0560">Oxidoreductase</keyword>
<dbReference type="AlphaFoldDB" id="A0A8H6MW40"/>
<dbReference type="InterPro" id="IPR036291">
    <property type="entry name" value="NAD(P)-bd_dom_sf"/>
</dbReference>
<sequence>MAKSSSLETPEFDIQLKTGKAVLTFLYSQLFLTPPNPTKSFAGQTIIVTGANVGLGLEAARHFYRLGSTRLILAVRTVAKGEAAKEDIVRSVSSRTDGASAIEVWQLDLSSTQSTLAFTDRVRTELPRVDVVVENAGINQLNWVMTEGYESSVQVNVLNTFLLALDLLPKLSETKTKFPESSPHLVVVSSEAHHLTKFKEVNAPNIYERLNDKAWWNDVERYQITKLIEVLFLRELVARLAKAQNSGPSPVIINLVNPGLCESNIDRTGKSPGLVMRLLRPILFRTAEVGGRAMVLGASASEESHGEFMSDGNIQAVEGWIEEDVGRRAQQKAFEQTMVILEERKPGVAAAAGL</sequence>
<dbReference type="PRINTS" id="PR00081">
    <property type="entry name" value="GDHRDH"/>
</dbReference>
<name>A0A8H6MW40_9PEZI</name>
<dbReference type="Gene3D" id="3.40.50.720">
    <property type="entry name" value="NAD(P)-binding Rossmann-like Domain"/>
    <property type="match status" value="1"/>
</dbReference>
<proteinExistence type="predicted"/>
<dbReference type="EMBL" id="WIGO01000498">
    <property type="protein sequence ID" value="KAF6810438.1"/>
    <property type="molecule type" value="Genomic_DNA"/>
</dbReference>
<keyword evidence="3" id="KW-1185">Reference proteome</keyword>
<dbReference type="SUPFAM" id="SSF51735">
    <property type="entry name" value="NAD(P)-binding Rossmann-fold domains"/>
    <property type="match status" value="1"/>
</dbReference>
<reference evidence="2" key="1">
    <citation type="journal article" date="2020" name="Phytopathology">
        <title>Genome Sequence Resources of Colletotrichum truncatum, C. plurivorum, C. musicola, and C. sojae: Four Species Pathogenic to Soybean (Glycine max).</title>
        <authorList>
            <person name="Rogerio F."/>
            <person name="Boufleur T.R."/>
            <person name="Ciampi-Guillardi M."/>
            <person name="Sukno S.A."/>
            <person name="Thon M.R."/>
            <person name="Massola Junior N.S."/>
            <person name="Baroncelli R."/>
        </authorList>
    </citation>
    <scope>NUCLEOTIDE SEQUENCE</scope>
    <source>
        <strain evidence="2">LFN00145</strain>
    </source>
</reference>
<accession>A0A8H6MW40</accession>
<evidence type="ECO:0000313" key="3">
    <source>
        <dbReference type="Proteomes" id="UP000654918"/>
    </source>
</evidence>
<dbReference type="PANTHER" id="PTHR43157">
    <property type="entry name" value="PHOSPHATIDYLINOSITOL-GLYCAN BIOSYNTHESIS CLASS F PROTEIN-RELATED"/>
    <property type="match status" value="1"/>
</dbReference>
<organism evidence="2 3">
    <name type="scientific">Colletotrichum plurivorum</name>
    <dbReference type="NCBI Taxonomy" id="2175906"/>
    <lineage>
        <taxon>Eukaryota</taxon>
        <taxon>Fungi</taxon>
        <taxon>Dikarya</taxon>
        <taxon>Ascomycota</taxon>
        <taxon>Pezizomycotina</taxon>
        <taxon>Sordariomycetes</taxon>
        <taxon>Hypocreomycetidae</taxon>
        <taxon>Glomerellales</taxon>
        <taxon>Glomerellaceae</taxon>
        <taxon>Colletotrichum</taxon>
        <taxon>Colletotrichum orchidearum species complex</taxon>
    </lineage>
</organism>
<evidence type="ECO:0000256" key="1">
    <source>
        <dbReference type="ARBA" id="ARBA00023002"/>
    </source>
</evidence>
<dbReference type="Proteomes" id="UP000654918">
    <property type="component" value="Unassembled WGS sequence"/>
</dbReference>
<dbReference type="InterPro" id="IPR002347">
    <property type="entry name" value="SDR_fam"/>
</dbReference>
<protein>
    <submittedName>
        <fullName evidence="2">Retinol dehydrogenase 11</fullName>
    </submittedName>
</protein>
<dbReference type="Pfam" id="PF00106">
    <property type="entry name" value="adh_short"/>
    <property type="match status" value="1"/>
</dbReference>
<evidence type="ECO:0000313" key="2">
    <source>
        <dbReference type="EMBL" id="KAF6810438.1"/>
    </source>
</evidence>
<dbReference type="PANTHER" id="PTHR43157:SF31">
    <property type="entry name" value="PHOSPHATIDYLINOSITOL-GLYCAN BIOSYNTHESIS CLASS F PROTEIN"/>
    <property type="match status" value="1"/>
</dbReference>